<protein>
    <submittedName>
        <fullName evidence="2">TniQ family protein</fullName>
    </submittedName>
</protein>
<reference evidence="2 3" key="1">
    <citation type="submission" date="2020-11" db="EMBL/GenBank/DDBJ databases">
        <title>genome sequence of strain KACC 18849.</title>
        <authorList>
            <person name="Gao J."/>
            <person name="Zhang X."/>
        </authorList>
    </citation>
    <scope>NUCLEOTIDE SEQUENCE [LARGE SCALE GENOMIC DNA]</scope>
    <source>
        <strain evidence="2 3">KACC 18849</strain>
    </source>
</reference>
<gene>
    <name evidence="2" type="ORF">I4Q42_08025</name>
</gene>
<dbReference type="InterPro" id="IPR009492">
    <property type="entry name" value="TniQ"/>
</dbReference>
<organism evidence="2 3">
    <name type="scientific">Caulobacter hibisci</name>
    <dbReference type="NCBI Taxonomy" id="2035993"/>
    <lineage>
        <taxon>Bacteria</taxon>
        <taxon>Pseudomonadati</taxon>
        <taxon>Pseudomonadota</taxon>
        <taxon>Alphaproteobacteria</taxon>
        <taxon>Caulobacterales</taxon>
        <taxon>Caulobacteraceae</taxon>
        <taxon>Caulobacter</taxon>
    </lineage>
</organism>
<sequence>MRGAFAYAPPLANDELLGSWIHRVAIGHGVSGSAFLQGEVEDVDWTADENLLRWLARGSGRSVIQLRSCTLSHRVPKAQRTDFAMASGQVFPGCHAYCPGCGVRDREDHGEAVQRQANAGLWRIACPEHGLLLDGVDDEAELEPAPRRHSRPWLEGRLPVARSRRAPAFVFAFERAVRAARAGRRTGRFWMIEAPEEFLALARTIANLALVRAEYGVRGECAAAALVGGRLALRIGVDFFDPQCLDRVSTRARVHALTATAMLMLSPSGVTRLDVAGWPPLQPLLESRRPPKTAWEAAGAAWDWDVVELLLPLAGDWPAELKEPVEVMVALRRNYLAS</sequence>
<comment type="caution">
    <text evidence="2">The sequence shown here is derived from an EMBL/GenBank/DDBJ whole genome shotgun (WGS) entry which is preliminary data.</text>
</comment>
<name>A0ABS0SWG5_9CAUL</name>
<evidence type="ECO:0000259" key="1">
    <source>
        <dbReference type="Pfam" id="PF06527"/>
    </source>
</evidence>
<dbReference type="RefSeq" id="WP_198575547.1">
    <property type="nucleotide sequence ID" value="NZ_JADWOX010000004.1"/>
</dbReference>
<accession>A0ABS0SWG5</accession>
<keyword evidence="3" id="KW-1185">Reference proteome</keyword>
<dbReference type="Pfam" id="PF06527">
    <property type="entry name" value="TniQ"/>
    <property type="match status" value="1"/>
</dbReference>
<proteinExistence type="predicted"/>
<evidence type="ECO:0000313" key="3">
    <source>
        <dbReference type="Proteomes" id="UP000639859"/>
    </source>
</evidence>
<dbReference type="Proteomes" id="UP000639859">
    <property type="component" value="Unassembled WGS sequence"/>
</dbReference>
<feature type="domain" description="TniQ" evidence="1">
    <location>
        <begin position="8"/>
        <end position="133"/>
    </location>
</feature>
<dbReference type="EMBL" id="JADWOX010000004">
    <property type="protein sequence ID" value="MBI1683611.1"/>
    <property type="molecule type" value="Genomic_DNA"/>
</dbReference>
<evidence type="ECO:0000313" key="2">
    <source>
        <dbReference type="EMBL" id="MBI1683611.1"/>
    </source>
</evidence>